<dbReference type="EMBL" id="JAUKUD010000001">
    <property type="protein sequence ID" value="KAK0755143.1"/>
    <property type="molecule type" value="Genomic_DNA"/>
</dbReference>
<comment type="caution">
    <text evidence="3">The sequence shown here is derived from an EMBL/GenBank/DDBJ whole genome shotgun (WGS) entry which is preliminary data.</text>
</comment>
<evidence type="ECO:0000256" key="1">
    <source>
        <dbReference type="SAM" id="MobiDB-lite"/>
    </source>
</evidence>
<reference evidence="3" key="1">
    <citation type="submission" date="2023-06" db="EMBL/GenBank/DDBJ databases">
        <title>Genome-scale phylogeny and comparative genomics of the fungal order Sordariales.</title>
        <authorList>
            <consortium name="Lawrence Berkeley National Laboratory"/>
            <person name="Hensen N."/>
            <person name="Bonometti L."/>
            <person name="Westerberg I."/>
            <person name="Brannstrom I.O."/>
            <person name="Guillou S."/>
            <person name="Cros-Aarteil S."/>
            <person name="Calhoun S."/>
            <person name="Haridas S."/>
            <person name="Kuo A."/>
            <person name="Mondo S."/>
            <person name="Pangilinan J."/>
            <person name="Riley R."/>
            <person name="LaButti K."/>
            <person name="Andreopoulos B."/>
            <person name="Lipzen A."/>
            <person name="Chen C."/>
            <person name="Yanf M."/>
            <person name="Daum C."/>
            <person name="Ng V."/>
            <person name="Clum A."/>
            <person name="Steindorff A."/>
            <person name="Ohm R."/>
            <person name="Martin F."/>
            <person name="Silar P."/>
            <person name="Natvig D."/>
            <person name="Lalanne C."/>
            <person name="Gautier V."/>
            <person name="Ament-velasquez S.L."/>
            <person name="Kruys A."/>
            <person name="Hutchinson M.I."/>
            <person name="Powell A.J."/>
            <person name="Barry K."/>
            <person name="Miller A.N."/>
            <person name="Grigoriev I.V."/>
            <person name="Debuchy R."/>
            <person name="Gladieux P."/>
            <person name="Thoren M.H."/>
            <person name="Johannesson H."/>
        </authorList>
    </citation>
    <scope>NUCLEOTIDE SEQUENCE</scope>
    <source>
        <strain evidence="3">SMH3187-1</strain>
    </source>
</reference>
<keyword evidence="4" id="KW-1185">Reference proteome</keyword>
<evidence type="ECO:0000256" key="2">
    <source>
        <dbReference type="SAM" id="SignalP"/>
    </source>
</evidence>
<feature type="compositionally biased region" description="Gly residues" evidence="1">
    <location>
        <begin position="137"/>
        <end position="174"/>
    </location>
</feature>
<evidence type="ECO:0000313" key="3">
    <source>
        <dbReference type="EMBL" id="KAK0755143.1"/>
    </source>
</evidence>
<gene>
    <name evidence="3" type="ORF">B0T18DRAFT_425420</name>
</gene>
<sequence length="198" mass="20209">MIPKFPLLLLLLPAASAINNVIIPLPYEECNTCVDAAANSCPGDYRTRAYATCLCAGDGAPRIVNCLSTCNAVDTLPMGAADKVAGGWYSYCIMFFPDLCTDAEYYVRPEWWAEKCGPGAKKGLGFEDSAVEDGDPSGSGGGSGGGSGTSGSGTSGGGSGGSGGSDASPTGGGFRRSRDWIRVQDDGFTQSSNKCSGL</sequence>
<accession>A0AA40KDH3</accession>
<dbReference type="AlphaFoldDB" id="A0AA40KDH3"/>
<evidence type="ECO:0000313" key="4">
    <source>
        <dbReference type="Proteomes" id="UP001172155"/>
    </source>
</evidence>
<dbReference type="Proteomes" id="UP001172155">
    <property type="component" value="Unassembled WGS sequence"/>
</dbReference>
<protein>
    <recommendedName>
        <fullName evidence="5">Extracellular membrane protein CFEM domain-containing protein</fullName>
    </recommendedName>
</protein>
<keyword evidence="2" id="KW-0732">Signal</keyword>
<evidence type="ECO:0008006" key="5">
    <source>
        <dbReference type="Google" id="ProtNLM"/>
    </source>
</evidence>
<feature type="chain" id="PRO_5041292981" description="Extracellular membrane protein CFEM domain-containing protein" evidence="2">
    <location>
        <begin position="18"/>
        <end position="198"/>
    </location>
</feature>
<proteinExistence type="predicted"/>
<organism evidence="3 4">
    <name type="scientific">Schizothecium vesticola</name>
    <dbReference type="NCBI Taxonomy" id="314040"/>
    <lineage>
        <taxon>Eukaryota</taxon>
        <taxon>Fungi</taxon>
        <taxon>Dikarya</taxon>
        <taxon>Ascomycota</taxon>
        <taxon>Pezizomycotina</taxon>
        <taxon>Sordariomycetes</taxon>
        <taxon>Sordariomycetidae</taxon>
        <taxon>Sordariales</taxon>
        <taxon>Schizotheciaceae</taxon>
        <taxon>Schizothecium</taxon>
    </lineage>
</organism>
<feature type="compositionally biased region" description="Basic and acidic residues" evidence="1">
    <location>
        <begin position="176"/>
        <end position="185"/>
    </location>
</feature>
<feature type="region of interest" description="Disordered" evidence="1">
    <location>
        <begin position="127"/>
        <end position="198"/>
    </location>
</feature>
<name>A0AA40KDH3_9PEZI</name>
<feature type="signal peptide" evidence="2">
    <location>
        <begin position="1"/>
        <end position="17"/>
    </location>
</feature>
<feature type="compositionally biased region" description="Polar residues" evidence="1">
    <location>
        <begin position="187"/>
        <end position="198"/>
    </location>
</feature>